<dbReference type="PROSITE" id="PS51257">
    <property type="entry name" value="PROKAR_LIPOPROTEIN"/>
    <property type="match status" value="1"/>
</dbReference>
<name>A0ABS8DVP6_9GAMM</name>
<reference evidence="1 2" key="1">
    <citation type="journal article" date="2021" name="Sci. Rep.">
        <title>Genome analysis of a halophilic bacterium Halomonas malpeensis YU-PRIM-29(T) reveals its exopolysaccharide and pigment producing capabilities.</title>
        <authorList>
            <person name="Athmika"/>
            <person name="Ghate S.D."/>
            <person name="Arun A.B."/>
            <person name="Rao S.S."/>
            <person name="Kumar S.T.A."/>
            <person name="Kandiyil M.K."/>
            <person name="Saptami K."/>
            <person name="Rekha P.D."/>
        </authorList>
    </citation>
    <scope>NUCLEOTIDE SEQUENCE [LARGE SCALE GENOMIC DNA]</scope>
    <source>
        <strain evidence="2">prim 29</strain>
    </source>
</reference>
<proteinExistence type="predicted"/>
<dbReference type="RefSeq" id="WP_227390801.1">
    <property type="nucleotide sequence ID" value="NZ_JBHSCJ010000008.1"/>
</dbReference>
<dbReference type="Pfam" id="PF11279">
    <property type="entry name" value="DUF3080"/>
    <property type="match status" value="1"/>
</dbReference>
<sequence>MIRSIKRCFFLATLGLLGGCVDGADEVWIDYHETLAQALDAAPIERQAPENIGAFVDRRERLIAIPEVRESMLNVYALRECNITSLVAARNNQLGRVAPPSQHWLYERTLWQRLTRCTEGDIVGSLGAEDRARLEALTALKTEQLPAVGWNALFDSEEWEKNFSRASDPLDPRDLPDPAAALAALDYLTTMVERTYSLSWQADSATLEGHLKVLQRRPLVAEVLRSLQLGYTRLNEANRLLARHLESNQCLPAWETAALDELTALSRRVLSAVNALIAAHEVTPPSAVVAYQRRWLSLEEAAAPWERFQAARLEHTVLRAHFPRCAAG</sequence>
<dbReference type="InterPro" id="IPR021431">
    <property type="entry name" value="DUF3080"/>
</dbReference>
<evidence type="ECO:0000313" key="2">
    <source>
        <dbReference type="Proteomes" id="UP001319882"/>
    </source>
</evidence>
<organism evidence="1 2">
    <name type="scientific">Vreelandella malpeensis</name>
    <dbReference type="NCBI Taxonomy" id="1172368"/>
    <lineage>
        <taxon>Bacteria</taxon>
        <taxon>Pseudomonadati</taxon>
        <taxon>Pseudomonadota</taxon>
        <taxon>Gammaproteobacteria</taxon>
        <taxon>Oceanospirillales</taxon>
        <taxon>Halomonadaceae</taxon>
        <taxon>Vreelandella</taxon>
    </lineage>
</organism>
<evidence type="ECO:0000313" key="1">
    <source>
        <dbReference type="EMBL" id="MCB8890128.1"/>
    </source>
</evidence>
<gene>
    <name evidence="1" type="ORF">GEV37_13505</name>
</gene>
<comment type="caution">
    <text evidence="1">The sequence shown here is derived from an EMBL/GenBank/DDBJ whole genome shotgun (WGS) entry which is preliminary data.</text>
</comment>
<dbReference type="EMBL" id="WHVL01000006">
    <property type="protein sequence ID" value="MCB8890128.1"/>
    <property type="molecule type" value="Genomic_DNA"/>
</dbReference>
<keyword evidence="2" id="KW-1185">Reference proteome</keyword>
<dbReference type="Proteomes" id="UP001319882">
    <property type="component" value="Unassembled WGS sequence"/>
</dbReference>
<protein>
    <submittedName>
        <fullName evidence="1">DUF3080 family protein</fullName>
    </submittedName>
</protein>
<accession>A0ABS8DVP6</accession>